<dbReference type="EMBL" id="BMAV01001776">
    <property type="protein sequence ID" value="GFY40235.1"/>
    <property type="molecule type" value="Genomic_DNA"/>
</dbReference>
<keyword evidence="2" id="KW-1185">Reference proteome</keyword>
<proteinExistence type="predicted"/>
<evidence type="ECO:0000313" key="2">
    <source>
        <dbReference type="Proteomes" id="UP000886998"/>
    </source>
</evidence>
<dbReference type="Proteomes" id="UP000886998">
    <property type="component" value="Unassembled WGS sequence"/>
</dbReference>
<reference evidence="1" key="1">
    <citation type="submission" date="2020-08" db="EMBL/GenBank/DDBJ databases">
        <title>Multicomponent nature underlies the extraordinary mechanical properties of spider dragline silk.</title>
        <authorList>
            <person name="Kono N."/>
            <person name="Nakamura H."/>
            <person name="Mori M."/>
            <person name="Yoshida Y."/>
            <person name="Ohtoshi R."/>
            <person name="Malay A.D."/>
            <person name="Moran D.A.P."/>
            <person name="Tomita M."/>
            <person name="Numata K."/>
            <person name="Arakawa K."/>
        </authorList>
    </citation>
    <scope>NUCLEOTIDE SEQUENCE</scope>
</reference>
<protein>
    <submittedName>
        <fullName evidence="1">Uncharacterized protein</fullName>
    </submittedName>
</protein>
<dbReference type="AlphaFoldDB" id="A0A8X6WS31"/>
<evidence type="ECO:0000313" key="1">
    <source>
        <dbReference type="EMBL" id="GFY40235.1"/>
    </source>
</evidence>
<comment type="caution">
    <text evidence="1">The sequence shown here is derived from an EMBL/GenBank/DDBJ whole genome shotgun (WGS) entry which is preliminary data.</text>
</comment>
<name>A0A8X6WS31_9ARAC</name>
<accession>A0A8X6WS31</accession>
<feature type="non-terminal residue" evidence="1">
    <location>
        <position position="1"/>
    </location>
</feature>
<sequence>ACAKVHNLTKALNLLSVMSPIWTSSDVDLRHILDSPQAPDDLVVWTVNDE</sequence>
<organism evidence="1 2">
    <name type="scientific">Trichonephila inaurata madagascariensis</name>
    <dbReference type="NCBI Taxonomy" id="2747483"/>
    <lineage>
        <taxon>Eukaryota</taxon>
        <taxon>Metazoa</taxon>
        <taxon>Ecdysozoa</taxon>
        <taxon>Arthropoda</taxon>
        <taxon>Chelicerata</taxon>
        <taxon>Arachnida</taxon>
        <taxon>Araneae</taxon>
        <taxon>Araneomorphae</taxon>
        <taxon>Entelegynae</taxon>
        <taxon>Araneoidea</taxon>
        <taxon>Nephilidae</taxon>
        <taxon>Trichonephila</taxon>
        <taxon>Trichonephila inaurata</taxon>
    </lineage>
</organism>
<gene>
    <name evidence="1" type="ORF">TNIN_13081</name>
</gene>